<proteinExistence type="predicted"/>
<gene>
    <name evidence="2" type="ORF">K458DRAFT_401516</name>
</gene>
<accession>A0A6G1JD82</accession>
<feature type="compositionally biased region" description="Polar residues" evidence="1">
    <location>
        <begin position="245"/>
        <end position="262"/>
    </location>
</feature>
<keyword evidence="3" id="KW-1185">Reference proteome</keyword>
<dbReference type="AlphaFoldDB" id="A0A6G1JD82"/>
<protein>
    <submittedName>
        <fullName evidence="2">Uncharacterized protein</fullName>
    </submittedName>
</protein>
<feature type="compositionally biased region" description="Polar residues" evidence="1">
    <location>
        <begin position="403"/>
        <end position="423"/>
    </location>
</feature>
<reference evidence="2" key="1">
    <citation type="journal article" date="2020" name="Stud. Mycol.">
        <title>101 Dothideomycetes genomes: a test case for predicting lifestyles and emergence of pathogens.</title>
        <authorList>
            <person name="Haridas S."/>
            <person name="Albert R."/>
            <person name="Binder M."/>
            <person name="Bloem J."/>
            <person name="Labutti K."/>
            <person name="Salamov A."/>
            <person name="Andreopoulos B."/>
            <person name="Baker S."/>
            <person name="Barry K."/>
            <person name="Bills G."/>
            <person name="Bluhm B."/>
            <person name="Cannon C."/>
            <person name="Castanera R."/>
            <person name="Culley D."/>
            <person name="Daum C."/>
            <person name="Ezra D."/>
            <person name="Gonzalez J."/>
            <person name="Henrissat B."/>
            <person name="Kuo A."/>
            <person name="Liang C."/>
            <person name="Lipzen A."/>
            <person name="Lutzoni F."/>
            <person name="Magnuson J."/>
            <person name="Mondo S."/>
            <person name="Nolan M."/>
            <person name="Ohm R."/>
            <person name="Pangilinan J."/>
            <person name="Park H.-J."/>
            <person name="Ramirez L."/>
            <person name="Alfaro M."/>
            <person name="Sun H."/>
            <person name="Tritt A."/>
            <person name="Yoshinaga Y."/>
            <person name="Zwiers L.-H."/>
            <person name="Turgeon B."/>
            <person name="Goodwin S."/>
            <person name="Spatafora J."/>
            <person name="Crous P."/>
            <person name="Grigoriev I."/>
        </authorList>
    </citation>
    <scope>NUCLEOTIDE SEQUENCE</scope>
    <source>
        <strain evidence="2">CBS 122367</strain>
    </source>
</reference>
<feature type="compositionally biased region" description="Polar residues" evidence="1">
    <location>
        <begin position="26"/>
        <end position="40"/>
    </location>
</feature>
<organism evidence="2 3">
    <name type="scientific">Lentithecium fluviatile CBS 122367</name>
    <dbReference type="NCBI Taxonomy" id="1168545"/>
    <lineage>
        <taxon>Eukaryota</taxon>
        <taxon>Fungi</taxon>
        <taxon>Dikarya</taxon>
        <taxon>Ascomycota</taxon>
        <taxon>Pezizomycotina</taxon>
        <taxon>Dothideomycetes</taxon>
        <taxon>Pleosporomycetidae</taxon>
        <taxon>Pleosporales</taxon>
        <taxon>Massarineae</taxon>
        <taxon>Lentitheciaceae</taxon>
        <taxon>Lentithecium</taxon>
    </lineage>
</organism>
<sequence length="446" mass="47394">MPTQPTTELQATSQELHQSAPAGNSGADSTTQTDTISALNSKDVVPTGSNRLPICEAKLQTRALASELEKMLAEEALQLSVGSSISPIQTVASAADTEWSFRMQTTSSGQVFVGDTGSQVAFTSASSVGEEIKHEHATAILLDRPSSGTLSNTESVPGVVSKDVPVREEVLFDLRDTEITEPSTSANEPKETFLPLHSLAKISDDEAEAVEILLGLSIAEKTLPTSPPNERDEEPSPLTPAIEVSPSSAPQNSTSPASSHSLPKSRAKPGLKAGGGNKGGIVPSLDAVWRVGTMAAKTNKKHLLKWLELTGRDLSLPQYRGSAEQLYKEVHAHMVEDYEKRKAEEKVKAIGKSARTEALQVSMKTELLLNKGGRSGEKRKRVGDEDEGVGGDVESPSKKRKVTGSQSAASNVSETSGGINNNADTERIITTLCQNLKQPTPTAIRT</sequence>
<feature type="compositionally biased region" description="Polar residues" evidence="1">
    <location>
        <begin position="1"/>
        <end position="17"/>
    </location>
</feature>
<feature type="region of interest" description="Disordered" evidence="1">
    <location>
        <begin position="221"/>
        <end position="279"/>
    </location>
</feature>
<name>A0A6G1JD82_9PLEO</name>
<dbReference type="EMBL" id="MU005574">
    <property type="protein sequence ID" value="KAF2688125.1"/>
    <property type="molecule type" value="Genomic_DNA"/>
</dbReference>
<evidence type="ECO:0000313" key="2">
    <source>
        <dbReference type="EMBL" id="KAF2688125.1"/>
    </source>
</evidence>
<evidence type="ECO:0000313" key="3">
    <source>
        <dbReference type="Proteomes" id="UP000799291"/>
    </source>
</evidence>
<evidence type="ECO:0000256" key="1">
    <source>
        <dbReference type="SAM" id="MobiDB-lite"/>
    </source>
</evidence>
<feature type="region of interest" description="Disordered" evidence="1">
    <location>
        <begin position="1"/>
        <end position="47"/>
    </location>
</feature>
<dbReference type="Proteomes" id="UP000799291">
    <property type="component" value="Unassembled WGS sequence"/>
</dbReference>
<feature type="region of interest" description="Disordered" evidence="1">
    <location>
        <begin position="369"/>
        <end position="423"/>
    </location>
</feature>